<dbReference type="EMBL" id="FNIL01000003">
    <property type="protein sequence ID" value="SDN79088.1"/>
    <property type="molecule type" value="Genomic_DNA"/>
</dbReference>
<protein>
    <submittedName>
        <fullName evidence="1">Putative PD-(D/E)XK family member</fullName>
    </submittedName>
</protein>
<keyword evidence="2" id="KW-1185">Reference proteome</keyword>
<evidence type="ECO:0000313" key="2">
    <source>
        <dbReference type="Proteomes" id="UP000198778"/>
    </source>
</evidence>
<reference evidence="2" key="1">
    <citation type="submission" date="2016-10" db="EMBL/GenBank/DDBJ databases">
        <authorList>
            <person name="Varghese N."/>
            <person name="Submissions S."/>
        </authorList>
    </citation>
    <scope>NUCLEOTIDE SEQUENCE [LARGE SCALE GENOMIC DNA]</scope>
    <source>
        <strain evidence="2">CGMCC 1.10369</strain>
    </source>
</reference>
<dbReference type="InterPro" id="IPR025534">
    <property type="entry name" value="DUF4420"/>
</dbReference>
<sequence>MSLLQKIQNTFANIQTDRAQFMDDQNTCLFLLGNGSYGAALRYNGDVVNESYANIRLHTSYLPFADIHGQWLVLSSTVYSLRNEFALICADFIQSKAGEIAEPFQWWGKWKNLMGNAVVNKSPHSLIGEMKVVEHLLKQNKEVTWEPSEYSSTDVKTAEHSYEVKSSTVRFDQRITINSQFQFEQPDYLIFCRFEKTNRGESINSMVEKLHVLGMDRDIINLELNRIGFQEGSSTRNINYELIENRKYDMNQELPGRELQEFIQSYNDPHVIKISFDIDLTGITYEPFKISEN</sequence>
<dbReference type="RefSeq" id="WP_090842291.1">
    <property type="nucleotide sequence ID" value="NZ_FNIL01000003.1"/>
</dbReference>
<accession>A0A1H0E9V2</accession>
<name>A0A1H0E9V2_9BACI</name>
<dbReference type="OrthoDB" id="2808696at2"/>
<dbReference type="Proteomes" id="UP000198778">
    <property type="component" value="Unassembled WGS sequence"/>
</dbReference>
<proteinExistence type="predicted"/>
<dbReference type="STRING" id="745820.SAMN04488053_103256"/>
<evidence type="ECO:0000313" key="1">
    <source>
        <dbReference type="EMBL" id="SDN79088.1"/>
    </source>
</evidence>
<organism evidence="1 2">
    <name type="scientific">Alkalicoccus daliensis</name>
    <dbReference type="NCBI Taxonomy" id="745820"/>
    <lineage>
        <taxon>Bacteria</taxon>
        <taxon>Bacillati</taxon>
        <taxon>Bacillota</taxon>
        <taxon>Bacilli</taxon>
        <taxon>Bacillales</taxon>
        <taxon>Bacillaceae</taxon>
        <taxon>Alkalicoccus</taxon>
    </lineage>
</organism>
<dbReference type="AlphaFoldDB" id="A0A1H0E9V2"/>
<gene>
    <name evidence="1" type="ORF">SAMN04488053_103256</name>
</gene>
<dbReference type="Pfam" id="PF14390">
    <property type="entry name" value="DUF4420"/>
    <property type="match status" value="1"/>
</dbReference>